<dbReference type="AlphaFoldDB" id="A0A1G1VTH2"/>
<reference evidence="2 3" key="1">
    <citation type="journal article" date="2016" name="Nat. Commun.">
        <title>Thousands of microbial genomes shed light on interconnected biogeochemical processes in an aquifer system.</title>
        <authorList>
            <person name="Anantharaman K."/>
            <person name="Brown C.T."/>
            <person name="Hug L.A."/>
            <person name="Sharon I."/>
            <person name="Castelle C.J."/>
            <person name="Probst A.J."/>
            <person name="Thomas B.C."/>
            <person name="Singh A."/>
            <person name="Wilkins M.J."/>
            <person name="Karaoz U."/>
            <person name="Brodie E.L."/>
            <person name="Williams K.H."/>
            <person name="Hubbard S.S."/>
            <person name="Banfield J.F."/>
        </authorList>
    </citation>
    <scope>NUCLEOTIDE SEQUENCE [LARGE SCALE GENOMIC DNA]</scope>
</reference>
<accession>A0A1G1VTH2</accession>
<comment type="similarity">
    <text evidence="1">Belongs to the creatininase superfamily.</text>
</comment>
<dbReference type="Pfam" id="PF02633">
    <property type="entry name" value="Creatininase"/>
    <property type="match status" value="1"/>
</dbReference>
<evidence type="ECO:0000256" key="1">
    <source>
        <dbReference type="ARBA" id="ARBA00024029"/>
    </source>
</evidence>
<protein>
    <recommendedName>
        <fullName evidence="4">Creatininase</fullName>
    </recommendedName>
</protein>
<comment type="caution">
    <text evidence="2">The sequence shown here is derived from an EMBL/GenBank/DDBJ whole genome shotgun (WGS) entry which is preliminary data.</text>
</comment>
<name>A0A1G1VTH2_9BACT</name>
<evidence type="ECO:0008006" key="4">
    <source>
        <dbReference type="Google" id="ProtNLM"/>
    </source>
</evidence>
<dbReference type="InterPro" id="IPR003785">
    <property type="entry name" value="Creatininase/forma_Hydrolase"/>
</dbReference>
<organism evidence="2 3">
    <name type="scientific">Candidatus Chisholmbacteria bacterium RIFCSPHIGHO2_01_FULL_52_32</name>
    <dbReference type="NCBI Taxonomy" id="1797591"/>
    <lineage>
        <taxon>Bacteria</taxon>
        <taxon>Candidatus Chisholmiibacteriota</taxon>
    </lineage>
</organism>
<dbReference type="Proteomes" id="UP000179233">
    <property type="component" value="Unassembled WGS sequence"/>
</dbReference>
<dbReference type="SUPFAM" id="SSF102215">
    <property type="entry name" value="Creatininase"/>
    <property type="match status" value="1"/>
</dbReference>
<sequence>MSTEESLPPSEFQQKLWPPELLYWRRMGSRELSDHVEATPPENRLVLVTWGVLEAHGPYLALGLDAMMAQVATDRVAFDLHKKHGIRPIIFNSFADIGTYSVTKDIPGSVAIEDWEQFNASQTSPMLEIWHAVIGRLKREGFERFFLINGDGGNWMNYMARPNTPDFISLKQVLEQAHGVHFAGSNWDQEGGVAWKHGESHSHAFVKWVCDFAPDFERFASLRHGIRPAPEEELHALDGTNFVDTVDGRRISNWPKILAHPELRGVAEFSLEKYRELLYEADGKTPRASGGIQEDYEAKIQHLTANVLKFVHETGTE</sequence>
<gene>
    <name evidence="2" type="ORF">A2786_03950</name>
</gene>
<dbReference type="EMBL" id="MHCJ01000003">
    <property type="protein sequence ID" value="OGY18624.1"/>
    <property type="molecule type" value="Genomic_DNA"/>
</dbReference>
<proteinExistence type="inferred from homology"/>
<evidence type="ECO:0000313" key="3">
    <source>
        <dbReference type="Proteomes" id="UP000179233"/>
    </source>
</evidence>
<dbReference type="Gene3D" id="3.40.50.10310">
    <property type="entry name" value="Creatininase"/>
    <property type="match status" value="1"/>
</dbReference>
<evidence type="ECO:0000313" key="2">
    <source>
        <dbReference type="EMBL" id="OGY18624.1"/>
    </source>
</evidence>
<dbReference type="InterPro" id="IPR024087">
    <property type="entry name" value="Creatininase-like_sf"/>
</dbReference>